<proteinExistence type="predicted"/>
<accession>A0ABY7FU08</accession>
<reference evidence="1" key="1">
    <citation type="submission" date="2022-11" db="EMBL/GenBank/DDBJ databases">
        <title>Centuries of genome instability and evolution in soft-shell clam transmissible cancer (bioRxiv).</title>
        <authorList>
            <person name="Hart S.F.M."/>
            <person name="Yonemitsu M.A."/>
            <person name="Giersch R.M."/>
            <person name="Beal B.F."/>
            <person name="Arriagada G."/>
            <person name="Davis B.W."/>
            <person name="Ostrander E.A."/>
            <person name="Goff S.P."/>
            <person name="Metzger M.J."/>
        </authorList>
    </citation>
    <scope>NUCLEOTIDE SEQUENCE</scope>
    <source>
        <strain evidence="1">MELC-2E11</strain>
        <tissue evidence="1">Siphon/mantle</tissue>
    </source>
</reference>
<keyword evidence="2" id="KW-1185">Reference proteome</keyword>
<name>A0ABY7FU08_MYAAR</name>
<evidence type="ECO:0000313" key="2">
    <source>
        <dbReference type="Proteomes" id="UP001164746"/>
    </source>
</evidence>
<sequence length="132" mass="15349">MSDRLTRYDKLMSQVQECWNEYGRNIGASEEVLSKYWDIIQSRYGEHQRVVYEPTRPDNEELSAKLFAEFCSEIMKENTDKDRVCDWILKTKGHVTDVTMVTGQYGCLDEHYLLDMDLAILATSPSSIEDIP</sequence>
<dbReference type="InterPro" id="IPR009218">
    <property type="entry name" value="HD_phosphohydro"/>
</dbReference>
<evidence type="ECO:0000313" key="1">
    <source>
        <dbReference type="EMBL" id="WAR24764.1"/>
    </source>
</evidence>
<protein>
    <submittedName>
        <fullName evidence="1">Uncharacterized protein</fullName>
    </submittedName>
</protein>
<dbReference type="PANTHER" id="PTHR21174:SF0">
    <property type="entry name" value="HD PHOSPHOHYDROLASE FAMILY PROTEIN-RELATED"/>
    <property type="match status" value="1"/>
</dbReference>
<organism evidence="1 2">
    <name type="scientific">Mya arenaria</name>
    <name type="common">Soft-shell clam</name>
    <dbReference type="NCBI Taxonomy" id="6604"/>
    <lineage>
        <taxon>Eukaryota</taxon>
        <taxon>Metazoa</taxon>
        <taxon>Spiralia</taxon>
        <taxon>Lophotrochozoa</taxon>
        <taxon>Mollusca</taxon>
        <taxon>Bivalvia</taxon>
        <taxon>Autobranchia</taxon>
        <taxon>Heteroconchia</taxon>
        <taxon>Euheterodonta</taxon>
        <taxon>Imparidentia</taxon>
        <taxon>Neoheterodontei</taxon>
        <taxon>Myida</taxon>
        <taxon>Myoidea</taxon>
        <taxon>Myidae</taxon>
        <taxon>Mya</taxon>
    </lineage>
</organism>
<dbReference type="EMBL" id="CP111024">
    <property type="protein sequence ID" value="WAR24764.1"/>
    <property type="molecule type" value="Genomic_DNA"/>
</dbReference>
<dbReference type="Proteomes" id="UP001164746">
    <property type="component" value="Chromosome 13"/>
</dbReference>
<gene>
    <name evidence="1" type="ORF">MAR_038433</name>
</gene>
<dbReference type="PANTHER" id="PTHR21174">
    <property type="match status" value="1"/>
</dbReference>